<dbReference type="SUPFAM" id="SSF88713">
    <property type="entry name" value="Glycoside hydrolase/deacetylase"/>
    <property type="match status" value="1"/>
</dbReference>
<dbReference type="Gene3D" id="3.20.20.370">
    <property type="entry name" value="Glycoside hydrolase/deacetylase"/>
    <property type="match status" value="1"/>
</dbReference>
<proteinExistence type="predicted"/>
<dbReference type="InterPro" id="IPR051398">
    <property type="entry name" value="Polysacch_Deacetylase"/>
</dbReference>
<dbReference type="InterPro" id="IPR011330">
    <property type="entry name" value="Glyco_hydro/deAcase_b/a-brl"/>
</dbReference>
<accession>A0ABV7FEE8</accession>
<comment type="subcellular location">
    <subcellularLocation>
        <location evidence="1">Secreted</location>
    </subcellularLocation>
</comment>
<keyword evidence="5" id="KW-0378">Hydrolase</keyword>
<keyword evidence="6" id="KW-1185">Reference proteome</keyword>
<name>A0ABV7FEE8_9GAMM</name>
<evidence type="ECO:0000259" key="4">
    <source>
        <dbReference type="PROSITE" id="PS51677"/>
    </source>
</evidence>
<evidence type="ECO:0000256" key="2">
    <source>
        <dbReference type="ARBA" id="ARBA00022729"/>
    </source>
</evidence>
<evidence type="ECO:0000313" key="6">
    <source>
        <dbReference type="Proteomes" id="UP001595555"/>
    </source>
</evidence>
<gene>
    <name evidence="5" type="ORF">ACFODX_10515</name>
</gene>
<feature type="domain" description="NodB homology" evidence="4">
    <location>
        <begin position="80"/>
        <end position="288"/>
    </location>
</feature>
<dbReference type="GO" id="GO:0016787">
    <property type="term" value="F:hydrolase activity"/>
    <property type="evidence" value="ECO:0007669"/>
    <property type="project" value="UniProtKB-KW"/>
</dbReference>
<reference evidence="6" key="1">
    <citation type="journal article" date="2019" name="Int. J. Syst. Evol. Microbiol.">
        <title>The Global Catalogue of Microorganisms (GCM) 10K type strain sequencing project: providing services to taxonomists for standard genome sequencing and annotation.</title>
        <authorList>
            <consortium name="The Broad Institute Genomics Platform"/>
            <consortium name="The Broad Institute Genome Sequencing Center for Infectious Disease"/>
            <person name="Wu L."/>
            <person name="Ma J."/>
        </authorList>
    </citation>
    <scope>NUCLEOTIDE SEQUENCE [LARGE SCALE GENOMIC DNA]</scope>
    <source>
        <strain evidence="6">KCTC 52237</strain>
    </source>
</reference>
<keyword evidence="2 3" id="KW-0732">Signal</keyword>
<feature type="signal peptide" evidence="3">
    <location>
        <begin position="1"/>
        <end position="23"/>
    </location>
</feature>
<evidence type="ECO:0000313" key="5">
    <source>
        <dbReference type="EMBL" id="MFC3115991.1"/>
    </source>
</evidence>
<feature type="chain" id="PRO_5045652092" evidence="3">
    <location>
        <begin position="24"/>
        <end position="357"/>
    </location>
</feature>
<protein>
    <submittedName>
        <fullName evidence="5">Polysaccharide deacetylase family protein</fullName>
        <ecNumber evidence="5">3.-.-.-</ecNumber>
    </submittedName>
</protein>
<dbReference type="Pfam" id="PF01522">
    <property type="entry name" value="Polysacc_deac_1"/>
    <property type="match status" value="1"/>
</dbReference>
<dbReference type="EC" id="3.-.-.-" evidence="5"/>
<dbReference type="EMBL" id="JBHRTF010000004">
    <property type="protein sequence ID" value="MFC3115991.1"/>
    <property type="molecule type" value="Genomic_DNA"/>
</dbReference>
<dbReference type="CDD" id="cd10973">
    <property type="entry name" value="CE4_DAC_u4_5s"/>
    <property type="match status" value="1"/>
</dbReference>
<dbReference type="PANTHER" id="PTHR34216">
    <property type="match status" value="1"/>
</dbReference>
<organism evidence="5 6">
    <name type="scientific">Cellvibrio fontiphilus</name>
    <dbReference type="NCBI Taxonomy" id="1815559"/>
    <lineage>
        <taxon>Bacteria</taxon>
        <taxon>Pseudomonadati</taxon>
        <taxon>Pseudomonadota</taxon>
        <taxon>Gammaproteobacteria</taxon>
        <taxon>Cellvibrionales</taxon>
        <taxon>Cellvibrionaceae</taxon>
        <taxon>Cellvibrio</taxon>
    </lineage>
</organism>
<dbReference type="PROSITE" id="PS51677">
    <property type="entry name" value="NODB"/>
    <property type="match status" value="1"/>
</dbReference>
<dbReference type="PANTHER" id="PTHR34216:SF3">
    <property type="entry name" value="POLY-BETA-1,6-N-ACETYL-D-GLUCOSAMINE N-DEACETYLASE"/>
    <property type="match status" value="1"/>
</dbReference>
<dbReference type="RefSeq" id="WP_378118835.1">
    <property type="nucleotide sequence ID" value="NZ_JBHRTF010000004.1"/>
</dbReference>
<evidence type="ECO:0000256" key="3">
    <source>
        <dbReference type="SAM" id="SignalP"/>
    </source>
</evidence>
<evidence type="ECO:0000256" key="1">
    <source>
        <dbReference type="ARBA" id="ARBA00004613"/>
    </source>
</evidence>
<sequence length="357" mass="40127">MMLTVLRLVLVSFIAACALPTSAAVVLLYHHVSDKTPKSTSISPAAFEAQMDYLQANHFTVVPLLELTEKLRKGEPLPDKTVAITFDDSYVSVYGSAFPRLQKRGWPFTFFVNTDAVGTGKVFVNWDQLREMAKAGVTIANHSSSHTHLPRREKNETLAQWRARIRAEINQAQQKIIDEIGSAPKVMAYPFGEYDHEVQRIAKQLGYIAFGQQSGVLYSEGDLQSVPRFPFGGSFSDLDDFILKVNSKAMPLKAVEFFDDQKNKTNSLIVRAGEKPWLVLTPNDPALLKKINCFATGQGAIPTQIMNNQLWAQANTPLTAGRTRYNCTAYSGEKGRFYWYTQQWLATDKQGNWTYRD</sequence>
<dbReference type="Proteomes" id="UP001595555">
    <property type="component" value="Unassembled WGS sequence"/>
</dbReference>
<dbReference type="InterPro" id="IPR002509">
    <property type="entry name" value="NODB_dom"/>
</dbReference>
<comment type="caution">
    <text evidence="5">The sequence shown here is derived from an EMBL/GenBank/DDBJ whole genome shotgun (WGS) entry which is preliminary data.</text>
</comment>